<reference evidence="8" key="1">
    <citation type="submission" date="2020-05" db="EMBL/GenBank/DDBJ databases">
        <authorList>
            <person name="Chiriac C."/>
            <person name="Salcher M."/>
            <person name="Ghai R."/>
            <person name="Kavagutti S V."/>
        </authorList>
    </citation>
    <scope>NUCLEOTIDE SEQUENCE</scope>
</reference>
<dbReference type="GO" id="GO:0005886">
    <property type="term" value="C:plasma membrane"/>
    <property type="evidence" value="ECO:0007669"/>
    <property type="project" value="UniProtKB-SubCell"/>
</dbReference>
<feature type="transmembrane region" description="Helical" evidence="6">
    <location>
        <begin position="153"/>
        <end position="170"/>
    </location>
</feature>
<protein>
    <submittedName>
        <fullName evidence="8">Unannotated protein</fullName>
    </submittedName>
</protein>
<keyword evidence="2" id="KW-1003">Cell membrane</keyword>
<evidence type="ECO:0000256" key="2">
    <source>
        <dbReference type="ARBA" id="ARBA00022475"/>
    </source>
</evidence>
<dbReference type="SUPFAM" id="SSF103481">
    <property type="entry name" value="Multidrug resistance efflux transporter EmrE"/>
    <property type="match status" value="2"/>
</dbReference>
<feature type="transmembrane region" description="Helical" evidence="6">
    <location>
        <begin position="36"/>
        <end position="58"/>
    </location>
</feature>
<dbReference type="Pfam" id="PF00892">
    <property type="entry name" value="EamA"/>
    <property type="match status" value="2"/>
</dbReference>
<dbReference type="AlphaFoldDB" id="A0A6J6BYQ7"/>
<evidence type="ECO:0000256" key="3">
    <source>
        <dbReference type="ARBA" id="ARBA00022692"/>
    </source>
</evidence>
<gene>
    <name evidence="8" type="ORF">UFOPK1433_00666</name>
    <name evidence="9" type="ORF">UFOPK1843_01061</name>
</gene>
<feature type="transmembrane region" description="Helical" evidence="6">
    <location>
        <begin position="7"/>
        <end position="30"/>
    </location>
</feature>
<feature type="domain" description="EamA" evidence="7">
    <location>
        <begin position="151"/>
        <end position="285"/>
    </location>
</feature>
<comment type="subcellular location">
    <subcellularLocation>
        <location evidence="1">Cell membrane</location>
        <topology evidence="1">Multi-pass membrane protein</topology>
    </subcellularLocation>
</comment>
<sequence length="297" mass="32012">MSMKSPALLSAGDFMLLVVAAFWGATYLVVKDLGNVGSIGGMMAIRFVIAAAGLWAYWLFKRDKFQKQEWIMGIAFGISQTVVLNLEAYSVHFTSATNGGLIIALAIITVPILESAWRKNWLPYKFFIATSVAVIGLALLIMGNGFVEPNIGDLFMFIAMILRTFHFVILGRLTQGKTFSPVNLTTVMVSTSGLIMLIINPVAAIDTASTYSAGNWTSMLFLSLLCTSFAFIGMNWAVKHTSASRASLLLGTEPVWATIIAITIGGELIGAIGALGAVLVIGSTYWGQAIESKHRLK</sequence>
<feature type="transmembrane region" description="Helical" evidence="6">
    <location>
        <begin position="182"/>
        <end position="204"/>
    </location>
</feature>
<dbReference type="InterPro" id="IPR037185">
    <property type="entry name" value="EmrE-like"/>
</dbReference>
<evidence type="ECO:0000259" key="7">
    <source>
        <dbReference type="Pfam" id="PF00892"/>
    </source>
</evidence>
<dbReference type="InterPro" id="IPR000620">
    <property type="entry name" value="EamA_dom"/>
</dbReference>
<evidence type="ECO:0000256" key="5">
    <source>
        <dbReference type="ARBA" id="ARBA00023136"/>
    </source>
</evidence>
<evidence type="ECO:0000256" key="4">
    <source>
        <dbReference type="ARBA" id="ARBA00022989"/>
    </source>
</evidence>
<feature type="transmembrane region" description="Helical" evidence="6">
    <location>
        <begin position="216"/>
        <end position="238"/>
    </location>
</feature>
<keyword evidence="3 6" id="KW-0812">Transmembrane</keyword>
<keyword evidence="5 6" id="KW-0472">Membrane</keyword>
<evidence type="ECO:0000256" key="1">
    <source>
        <dbReference type="ARBA" id="ARBA00004651"/>
    </source>
</evidence>
<feature type="transmembrane region" description="Helical" evidence="6">
    <location>
        <begin position="95"/>
        <end position="114"/>
    </location>
</feature>
<organism evidence="8">
    <name type="scientific">freshwater metagenome</name>
    <dbReference type="NCBI Taxonomy" id="449393"/>
    <lineage>
        <taxon>unclassified sequences</taxon>
        <taxon>metagenomes</taxon>
        <taxon>ecological metagenomes</taxon>
    </lineage>
</organism>
<dbReference type="EMBL" id="CAEZSN010000065">
    <property type="protein sequence ID" value="CAB4543955.1"/>
    <property type="molecule type" value="Genomic_DNA"/>
</dbReference>
<evidence type="ECO:0000313" key="8">
    <source>
        <dbReference type="EMBL" id="CAB4543955.1"/>
    </source>
</evidence>
<evidence type="ECO:0000256" key="6">
    <source>
        <dbReference type="SAM" id="Phobius"/>
    </source>
</evidence>
<feature type="transmembrane region" description="Helical" evidence="6">
    <location>
        <begin position="126"/>
        <end position="147"/>
    </location>
</feature>
<accession>A0A6J6BYQ7</accession>
<evidence type="ECO:0000313" key="9">
    <source>
        <dbReference type="EMBL" id="CAB4614949.1"/>
    </source>
</evidence>
<keyword evidence="4 6" id="KW-1133">Transmembrane helix</keyword>
<dbReference type="PANTHER" id="PTHR42920:SF5">
    <property type="entry name" value="EAMA DOMAIN-CONTAINING PROTEIN"/>
    <property type="match status" value="1"/>
</dbReference>
<feature type="domain" description="EamA" evidence="7">
    <location>
        <begin position="11"/>
        <end position="141"/>
    </location>
</feature>
<dbReference type="PANTHER" id="PTHR42920">
    <property type="entry name" value="OS03G0707200 PROTEIN-RELATED"/>
    <property type="match status" value="1"/>
</dbReference>
<name>A0A6J6BYQ7_9ZZZZ</name>
<proteinExistence type="predicted"/>
<feature type="transmembrane region" description="Helical" evidence="6">
    <location>
        <begin position="268"/>
        <end position="287"/>
    </location>
</feature>
<dbReference type="InterPro" id="IPR051258">
    <property type="entry name" value="Diverse_Substrate_Transporter"/>
</dbReference>
<dbReference type="EMBL" id="CAEZUR010000103">
    <property type="protein sequence ID" value="CAB4614949.1"/>
    <property type="molecule type" value="Genomic_DNA"/>
</dbReference>